<dbReference type="GO" id="GO:0004392">
    <property type="term" value="F:heme oxygenase (decyclizing) activity"/>
    <property type="evidence" value="ECO:0007669"/>
    <property type="project" value="InterPro"/>
</dbReference>
<dbReference type="Pfam" id="PF01126">
    <property type="entry name" value="Heme_oxygenase"/>
    <property type="match status" value="1"/>
</dbReference>
<dbReference type="SUPFAM" id="SSF48613">
    <property type="entry name" value="Heme oxygenase-like"/>
    <property type="match status" value="1"/>
</dbReference>
<keyword evidence="3" id="KW-0408">Iron</keyword>
<evidence type="ECO:0000256" key="1">
    <source>
        <dbReference type="ARBA" id="ARBA00022617"/>
    </source>
</evidence>
<protein>
    <recommendedName>
        <fullName evidence="8">Heme oxygenase-like protein</fullName>
    </recommendedName>
</protein>
<proteinExistence type="predicted"/>
<dbReference type="STRING" id="1684307.A0A316UF45"/>
<dbReference type="OrthoDB" id="652091at2759"/>
<dbReference type="InterPro" id="IPR002051">
    <property type="entry name" value="Haem_Oase"/>
</dbReference>
<sequence length="559" mass="59350">MPCPFARYAPAAALALTPEQLAAHYSSHASHHHHDASHASSSSQYPLLSEHLKHATAKAHREVESSAGVRKLMGFGKGGSVDEDDGKVFGRLDYVRWMIMLGCIYAALESPLLSQDAAQAPMLAPLLEAVLPDQNVASTSTSTSVRLLPHLLRLPAILRDVHVHLQILARSSGNEEGAGLDWAELVEESNEQIQAGDRDIYDELARCLSITSQPSLIAAALPSSSSSSPELTTQHLRLLSPTEAESSLVYVKRLQALPHASGDLLLSHAYVRYLGDLSGGQHIRKRVEKLFPLDDDARSATTPAGYEFYDFPRSEENDQESDAAWHRRLKDAFRVAMDSSIASAIASSEVFNSPGSASHSTISRVLFRRSAETSHDQLVTRLLSAQGSEASLAFELNKDLFEGLIGARPVAILGAIPTTLQQQQQAQRPTPYTATSDFSLSSSSASSVMGDETDTDFSASSYSSEDESAGRKGGEAYSLLEKHINLALHASSSSPSGSASGAALPSVIFASASTTGKTKVSSGCPVTRAKNAIAAASPLIATALLVGGSVVLLRAALST</sequence>
<dbReference type="GO" id="GO:0046872">
    <property type="term" value="F:metal ion binding"/>
    <property type="evidence" value="ECO:0007669"/>
    <property type="project" value="UniProtKB-KW"/>
</dbReference>
<evidence type="ECO:0000256" key="2">
    <source>
        <dbReference type="ARBA" id="ARBA00022723"/>
    </source>
</evidence>
<evidence type="ECO:0000256" key="4">
    <source>
        <dbReference type="SAM" id="MobiDB-lite"/>
    </source>
</evidence>
<dbReference type="Proteomes" id="UP000245942">
    <property type="component" value="Unassembled WGS sequence"/>
</dbReference>
<gene>
    <name evidence="6" type="ORF">BCV69DRAFT_275276</name>
</gene>
<dbReference type="GO" id="GO:0006788">
    <property type="term" value="P:heme oxidation"/>
    <property type="evidence" value="ECO:0007669"/>
    <property type="project" value="InterPro"/>
</dbReference>
<evidence type="ECO:0000313" key="7">
    <source>
        <dbReference type="Proteomes" id="UP000245942"/>
    </source>
</evidence>
<evidence type="ECO:0008006" key="8">
    <source>
        <dbReference type="Google" id="ProtNLM"/>
    </source>
</evidence>
<feature type="transmembrane region" description="Helical" evidence="5">
    <location>
        <begin position="532"/>
        <end position="553"/>
    </location>
</feature>
<dbReference type="Gene3D" id="1.20.910.10">
    <property type="entry name" value="Heme oxygenase-like"/>
    <property type="match status" value="1"/>
</dbReference>
<evidence type="ECO:0000256" key="5">
    <source>
        <dbReference type="SAM" id="Phobius"/>
    </source>
</evidence>
<dbReference type="CDD" id="cd19165">
    <property type="entry name" value="HemeO"/>
    <property type="match status" value="1"/>
</dbReference>
<dbReference type="PANTHER" id="PTHR10720:SF0">
    <property type="entry name" value="HEME OXYGENASE"/>
    <property type="match status" value="1"/>
</dbReference>
<keyword evidence="2" id="KW-0479">Metal-binding</keyword>
<feature type="region of interest" description="Disordered" evidence="4">
    <location>
        <begin position="422"/>
        <end position="470"/>
    </location>
</feature>
<evidence type="ECO:0000313" key="6">
    <source>
        <dbReference type="EMBL" id="PWN23869.1"/>
    </source>
</evidence>
<keyword evidence="5" id="KW-1133">Transmembrane helix</keyword>
<dbReference type="InterPro" id="IPR016053">
    <property type="entry name" value="Haem_Oase-like"/>
</dbReference>
<evidence type="ECO:0000256" key="3">
    <source>
        <dbReference type="ARBA" id="ARBA00023004"/>
    </source>
</evidence>
<dbReference type="RefSeq" id="XP_025351029.1">
    <property type="nucleotide sequence ID" value="XM_025491070.1"/>
</dbReference>
<name>A0A316UF45_9BASI</name>
<keyword evidence="5" id="KW-0812">Transmembrane</keyword>
<keyword evidence="7" id="KW-1185">Reference proteome</keyword>
<dbReference type="PANTHER" id="PTHR10720">
    <property type="entry name" value="HEME OXYGENASE"/>
    <property type="match status" value="1"/>
</dbReference>
<dbReference type="EMBL" id="KZ819321">
    <property type="protein sequence ID" value="PWN23869.1"/>
    <property type="molecule type" value="Genomic_DNA"/>
</dbReference>
<dbReference type="AlphaFoldDB" id="A0A316UF45"/>
<dbReference type="InterPro" id="IPR016084">
    <property type="entry name" value="Haem_Oase-like_multi-hlx"/>
</dbReference>
<keyword evidence="1" id="KW-0349">Heme</keyword>
<keyword evidence="5" id="KW-0472">Membrane</keyword>
<dbReference type="GeneID" id="37012804"/>
<reference evidence="6 7" key="1">
    <citation type="journal article" date="2018" name="Mol. Biol. Evol.">
        <title>Broad Genomic Sampling Reveals a Smut Pathogenic Ancestry of the Fungal Clade Ustilaginomycotina.</title>
        <authorList>
            <person name="Kijpornyongpan T."/>
            <person name="Mondo S.J."/>
            <person name="Barry K."/>
            <person name="Sandor L."/>
            <person name="Lee J."/>
            <person name="Lipzen A."/>
            <person name="Pangilinan J."/>
            <person name="LaButti K."/>
            <person name="Hainaut M."/>
            <person name="Henrissat B."/>
            <person name="Grigoriev I.V."/>
            <person name="Spatafora J.W."/>
            <person name="Aime M.C."/>
        </authorList>
    </citation>
    <scope>NUCLEOTIDE SEQUENCE [LARGE SCALE GENOMIC DNA]</scope>
    <source>
        <strain evidence="6 7">MCA 4718</strain>
    </source>
</reference>
<organism evidence="6 7">
    <name type="scientific">Pseudomicrostroma glucosiphilum</name>
    <dbReference type="NCBI Taxonomy" id="1684307"/>
    <lineage>
        <taxon>Eukaryota</taxon>
        <taxon>Fungi</taxon>
        <taxon>Dikarya</taxon>
        <taxon>Basidiomycota</taxon>
        <taxon>Ustilaginomycotina</taxon>
        <taxon>Exobasidiomycetes</taxon>
        <taxon>Microstromatales</taxon>
        <taxon>Microstromatales incertae sedis</taxon>
        <taxon>Pseudomicrostroma</taxon>
    </lineage>
</organism>
<accession>A0A316UF45</accession>
<feature type="compositionally biased region" description="Low complexity" evidence="4">
    <location>
        <begin position="422"/>
        <end position="447"/>
    </location>
</feature>